<organism evidence="2 3">
    <name type="scientific">Arabidopsis thaliana x Arabidopsis arenosa</name>
    <dbReference type="NCBI Taxonomy" id="1240361"/>
    <lineage>
        <taxon>Eukaryota</taxon>
        <taxon>Viridiplantae</taxon>
        <taxon>Streptophyta</taxon>
        <taxon>Embryophyta</taxon>
        <taxon>Tracheophyta</taxon>
        <taxon>Spermatophyta</taxon>
        <taxon>Magnoliopsida</taxon>
        <taxon>eudicotyledons</taxon>
        <taxon>Gunneridae</taxon>
        <taxon>Pentapetalae</taxon>
        <taxon>rosids</taxon>
        <taxon>malvids</taxon>
        <taxon>Brassicales</taxon>
        <taxon>Brassicaceae</taxon>
        <taxon>Camelineae</taxon>
        <taxon>Arabidopsis</taxon>
    </lineage>
</organism>
<evidence type="ECO:0000313" key="3">
    <source>
        <dbReference type="Proteomes" id="UP000694240"/>
    </source>
</evidence>
<evidence type="ECO:0008006" key="4">
    <source>
        <dbReference type="Google" id="ProtNLM"/>
    </source>
</evidence>
<keyword evidence="3" id="KW-1185">Reference proteome</keyword>
<reference evidence="2 3" key="1">
    <citation type="submission" date="2020-12" db="EMBL/GenBank/DDBJ databases">
        <title>Concerted genomic and epigenomic changes stabilize Arabidopsis allopolyploids.</title>
        <authorList>
            <person name="Chen Z."/>
        </authorList>
    </citation>
    <scope>NUCLEOTIDE SEQUENCE [LARGE SCALE GENOMIC DNA]</scope>
    <source>
        <strain evidence="2">Allo738</strain>
        <tissue evidence="2">Leaf</tissue>
    </source>
</reference>
<keyword evidence="1" id="KW-1133">Transmembrane helix</keyword>
<dbReference type="Proteomes" id="UP000694240">
    <property type="component" value="Chromosome 8"/>
</dbReference>
<evidence type="ECO:0000256" key="1">
    <source>
        <dbReference type="SAM" id="Phobius"/>
    </source>
</evidence>
<keyword evidence="1" id="KW-0472">Membrane</keyword>
<dbReference type="EMBL" id="JAEFBK010000008">
    <property type="protein sequence ID" value="KAG7578197.1"/>
    <property type="molecule type" value="Genomic_DNA"/>
</dbReference>
<sequence length="385" mass="44643">MTLSWEIFWAIIAFISFLFTLVSVHVFRRRSHRIPYENWFCHSLHDCLGHPKSVVTLRPTKQSRTNHDLSSSKSNITCCDHHHHEEADLVANIMGTITNVCCFKHTTNAMLSSLLVRFYHFIVTAMSLFHRVVLWFPLRWSQLLCLLFMGTVILYLDAGVETFFDGSAQASSMSVMVSFHSDVNLAIYCQFSIDSGALPSETLQEVLPKNQLRLVAIRPRNWCLGRRIWDPGILWIRRCDELVQEKMKINRFNHPLASLIKKESIVINRRCARRFKRLCMNRRFLSMGDTFFHRYLFRSMVFLRMVTLSVFVLTPATNIHHFHVKWISDSKAEANPSHGMVIPLVDEKGTVLRESQVYIPCLIRSSVVKVFYGEVAEAYPESSQI</sequence>
<evidence type="ECO:0000313" key="2">
    <source>
        <dbReference type="EMBL" id="KAG7578197.1"/>
    </source>
</evidence>
<feature type="transmembrane region" description="Helical" evidence="1">
    <location>
        <begin position="114"/>
        <end position="134"/>
    </location>
</feature>
<gene>
    <name evidence="2" type="ORF">ISN45_Aa03g024050</name>
</gene>
<dbReference type="AlphaFoldDB" id="A0A8T2AZK1"/>
<keyword evidence="1" id="KW-0812">Transmembrane</keyword>
<comment type="caution">
    <text evidence="2">The sequence shown here is derived from an EMBL/GenBank/DDBJ whole genome shotgun (WGS) entry which is preliminary data.</text>
</comment>
<protein>
    <recommendedName>
        <fullName evidence="4">Transmembrane protein</fullName>
    </recommendedName>
</protein>
<proteinExistence type="predicted"/>
<feature type="transmembrane region" description="Helical" evidence="1">
    <location>
        <begin position="6"/>
        <end position="27"/>
    </location>
</feature>
<accession>A0A8T2AZK1</accession>
<name>A0A8T2AZK1_9BRAS</name>